<dbReference type="AlphaFoldDB" id="A0AAE6FSG8"/>
<dbReference type="Proteomes" id="UP000312102">
    <property type="component" value="Chromosome"/>
</dbReference>
<dbReference type="PANTHER" id="PTHR43483">
    <property type="entry name" value="MEMBRANE TRANSPORTER PROTEIN HI_0806-RELATED"/>
    <property type="match status" value="1"/>
</dbReference>
<feature type="transmembrane region" description="Helical" evidence="5">
    <location>
        <begin position="248"/>
        <end position="266"/>
    </location>
</feature>
<keyword evidence="5" id="KW-1003">Cell membrane</keyword>
<feature type="transmembrane region" description="Helical" evidence="5">
    <location>
        <begin position="20"/>
        <end position="41"/>
    </location>
</feature>
<dbReference type="EMBL" id="CP040986">
    <property type="protein sequence ID" value="QDD13147.1"/>
    <property type="molecule type" value="Genomic_DNA"/>
</dbReference>
<keyword evidence="2 5" id="KW-0812">Transmembrane</keyword>
<protein>
    <recommendedName>
        <fullName evidence="5">Probable membrane transporter protein</fullName>
    </recommendedName>
</protein>
<keyword evidence="3 5" id="KW-1133">Transmembrane helix</keyword>
<accession>A0AAE6FSG8</accession>
<dbReference type="RefSeq" id="WP_139882777.1">
    <property type="nucleotide sequence ID" value="NZ_CP040986.1"/>
</dbReference>
<reference evidence="6 7" key="1">
    <citation type="journal article" date="2019" name="ISME J.">
        <title>Evolution in action: habitat transition from sediment to the pelagial leads to genome streamlining in Methylophilaceae.</title>
        <authorList>
            <person name="Salcher M."/>
            <person name="Schaefle D."/>
            <person name="Kaspar M."/>
            <person name="Neuenschwander S.M."/>
            <person name="Ghai R."/>
        </authorList>
    </citation>
    <scope>NUCLEOTIDE SEQUENCE [LARGE SCALE GENOMIC DNA]</scope>
    <source>
        <strain evidence="6 7">MMS-RI-1</strain>
    </source>
</reference>
<dbReference type="GO" id="GO:0005886">
    <property type="term" value="C:plasma membrane"/>
    <property type="evidence" value="ECO:0007669"/>
    <property type="project" value="UniProtKB-SubCell"/>
</dbReference>
<evidence type="ECO:0000313" key="6">
    <source>
        <dbReference type="EMBL" id="QDD13147.1"/>
    </source>
</evidence>
<dbReference type="PANTHER" id="PTHR43483:SF3">
    <property type="entry name" value="MEMBRANE TRANSPORTER PROTEIN HI_0806-RELATED"/>
    <property type="match status" value="1"/>
</dbReference>
<evidence type="ECO:0000256" key="3">
    <source>
        <dbReference type="ARBA" id="ARBA00022989"/>
    </source>
</evidence>
<name>A0AAE6FSG8_9PROT</name>
<keyword evidence="7" id="KW-1185">Reference proteome</keyword>
<evidence type="ECO:0000256" key="4">
    <source>
        <dbReference type="ARBA" id="ARBA00023136"/>
    </source>
</evidence>
<evidence type="ECO:0000256" key="1">
    <source>
        <dbReference type="ARBA" id="ARBA00004141"/>
    </source>
</evidence>
<feature type="transmembrane region" description="Helical" evidence="5">
    <location>
        <begin position="147"/>
        <end position="172"/>
    </location>
</feature>
<dbReference type="KEGG" id="mrk:FIT61_01440"/>
<organism evidence="6 7">
    <name type="scientific">Candidatus Methylopumilus rimovensis</name>
    <dbReference type="NCBI Taxonomy" id="2588535"/>
    <lineage>
        <taxon>Bacteria</taxon>
        <taxon>Pseudomonadati</taxon>
        <taxon>Pseudomonadota</taxon>
        <taxon>Betaproteobacteria</taxon>
        <taxon>Nitrosomonadales</taxon>
        <taxon>Methylophilaceae</taxon>
        <taxon>Candidatus Methylopumilus</taxon>
    </lineage>
</organism>
<comment type="similarity">
    <text evidence="5">Belongs to the 4-toluene sulfonate uptake permease (TSUP) (TC 2.A.102) family.</text>
</comment>
<feature type="transmembrane region" description="Helical" evidence="5">
    <location>
        <begin position="53"/>
        <end position="73"/>
    </location>
</feature>
<evidence type="ECO:0000256" key="2">
    <source>
        <dbReference type="ARBA" id="ARBA00022692"/>
    </source>
</evidence>
<sequence length="267" mass="28893">MQILTEALILLIAGSFVGTLSGLLGIGGGLIIVPLLTYLLIHFHQVAFDQAMLMAIGTSLASIIFTGGVSSFFHTKQNNMSWSTAAHYIPGVFLGSLAMAFIIPHLNIAFIKHAFIAYTFLAAYEIFKSPKIKSLVQLPSFIFANLYGFIIGSVSTIIGIGGGTMFVPYFIYHKVNPRLAVGLSSSLGVFIGLGASFGFIKNGLYVNQLPQFSVGYIYLPGLIFMTASSLIFVRLATKWIHQISVSSLKKIFAYLLILIGLSMLFTG</sequence>
<evidence type="ECO:0000313" key="7">
    <source>
        <dbReference type="Proteomes" id="UP000312102"/>
    </source>
</evidence>
<dbReference type="InterPro" id="IPR002781">
    <property type="entry name" value="TM_pro_TauE-like"/>
</dbReference>
<proteinExistence type="inferred from homology"/>
<evidence type="ECO:0000256" key="5">
    <source>
        <dbReference type="RuleBase" id="RU363041"/>
    </source>
</evidence>
<feature type="transmembrane region" description="Helical" evidence="5">
    <location>
        <begin position="179"/>
        <end position="200"/>
    </location>
</feature>
<dbReference type="Pfam" id="PF01925">
    <property type="entry name" value="TauE"/>
    <property type="match status" value="1"/>
</dbReference>
<comment type="subcellular location">
    <subcellularLocation>
        <location evidence="5">Cell membrane</location>
        <topology evidence="5">Multi-pass membrane protein</topology>
    </subcellularLocation>
    <subcellularLocation>
        <location evidence="1">Membrane</location>
        <topology evidence="1">Multi-pass membrane protein</topology>
    </subcellularLocation>
</comment>
<feature type="transmembrane region" description="Helical" evidence="5">
    <location>
        <begin position="215"/>
        <end position="236"/>
    </location>
</feature>
<feature type="transmembrane region" description="Helical" evidence="5">
    <location>
        <begin position="85"/>
        <end position="103"/>
    </location>
</feature>
<keyword evidence="4 5" id="KW-0472">Membrane</keyword>
<gene>
    <name evidence="6" type="ORF">FIT61_01440</name>
</gene>